<evidence type="ECO:0000313" key="2">
    <source>
        <dbReference type="Proteomes" id="UP000028999"/>
    </source>
</evidence>
<dbReference type="EMBL" id="LK032136">
    <property type="protein sequence ID" value="CDY22851.1"/>
    <property type="molecule type" value="Genomic_DNA"/>
</dbReference>
<evidence type="ECO:0000313" key="1">
    <source>
        <dbReference type="EMBL" id="CDY22851.1"/>
    </source>
</evidence>
<dbReference type="PaxDb" id="3708-A0A078GBU2"/>
<sequence>MFRTFLLETNLYDSLVLLHAFILWGQS</sequence>
<name>A0A078GBU2_BRANA</name>
<dbReference type="Proteomes" id="UP000028999">
    <property type="component" value="Unassembled WGS sequence"/>
</dbReference>
<gene>
    <name evidence="1" type="primary">BnaA06g02260D</name>
    <name evidence="1" type="ORF">GSBRNA2T00021202001</name>
</gene>
<keyword evidence="2" id="KW-1185">Reference proteome</keyword>
<accession>A0A078GBU2</accession>
<organism evidence="1 2">
    <name type="scientific">Brassica napus</name>
    <name type="common">Rape</name>
    <dbReference type="NCBI Taxonomy" id="3708"/>
    <lineage>
        <taxon>Eukaryota</taxon>
        <taxon>Viridiplantae</taxon>
        <taxon>Streptophyta</taxon>
        <taxon>Embryophyta</taxon>
        <taxon>Tracheophyta</taxon>
        <taxon>Spermatophyta</taxon>
        <taxon>Magnoliopsida</taxon>
        <taxon>eudicotyledons</taxon>
        <taxon>Gunneridae</taxon>
        <taxon>Pentapetalae</taxon>
        <taxon>rosids</taxon>
        <taxon>malvids</taxon>
        <taxon>Brassicales</taxon>
        <taxon>Brassicaceae</taxon>
        <taxon>Brassiceae</taxon>
        <taxon>Brassica</taxon>
    </lineage>
</organism>
<dbReference type="AlphaFoldDB" id="A0A078GBU2"/>
<dbReference type="Gramene" id="CDY22851">
    <property type="protein sequence ID" value="CDY22851"/>
    <property type="gene ID" value="GSBRNA2T00021202001"/>
</dbReference>
<proteinExistence type="predicted"/>
<reference evidence="1 2" key="1">
    <citation type="journal article" date="2014" name="Science">
        <title>Plant genetics. Early allopolyploid evolution in the post-Neolithic Brassica napus oilseed genome.</title>
        <authorList>
            <person name="Chalhoub B."/>
            <person name="Denoeud F."/>
            <person name="Liu S."/>
            <person name="Parkin I.A."/>
            <person name="Tang H."/>
            <person name="Wang X."/>
            <person name="Chiquet J."/>
            <person name="Belcram H."/>
            <person name="Tong C."/>
            <person name="Samans B."/>
            <person name="Correa M."/>
            <person name="Da Silva C."/>
            <person name="Just J."/>
            <person name="Falentin C."/>
            <person name="Koh C.S."/>
            <person name="Le Clainche I."/>
            <person name="Bernard M."/>
            <person name="Bento P."/>
            <person name="Noel B."/>
            <person name="Labadie K."/>
            <person name="Alberti A."/>
            <person name="Charles M."/>
            <person name="Arnaud D."/>
            <person name="Guo H."/>
            <person name="Daviaud C."/>
            <person name="Alamery S."/>
            <person name="Jabbari K."/>
            <person name="Zhao M."/>
            <person name="Edger P.P."/>
            <person name="Chelaifa H."/>
            <person name="Tack D."/>
            <person name="Lassalle G."/>
            <person name="Mestiri I."/>
            <person name="Schnel N."/>
            <person name="Le Paslier M.C."/>
            <person name="Fan G."/>
            <person name="Renault V."/>
            <person name="Bayer P.E."/>
            <person name="Golicz A.A."/>
            <person name="Manoli S."/>
            <person name="Lee T.H."/>
            <person name="Thi V.H."/>
            <person name="Chalabi S."/>
            <person name="Hu Q."/>
            <person name="Fan C."/>
            <person name="Tollenaere R."/>
            <person name="Lu Y."/>
            <person name="Battail C."/>
            <person name="Shen J."/>
            <person name="Sidebottom C.H."/>
            <person name="Wang X."/>
            <person name="Canaguier A."/>
            <person name="Chauveau A."/>
            <person name="Berard A."/>
            <person name="Deniot G."/>
            <person name="Guan M."/>
            <person name="Liu Z."/>
            <person name="Sun F."/>
            <person name="Lim Y.P."/>
            <person name="Lyons E."/>
            <person name="Town C.D."/>
            <person name="Bancroft I."/>
            <person name="Wang X."/>
            <person name="Meng J."/>
            <person name="Ma J."/>
            <person name="Pires J.C."/>
            <person name="King G.J."/>
            <person name="Brunel D."/>
            <person name="Delourme R."/>
            <person name="Renard M."/>
            <person name="Aury J.M."/>
            <person name="Adams K.L."/>
            <person name="Batley J."/>
            <person name="Snowdon R.J."/>
            <person name="Tost J."/>
            <person name="Edwards D."/>
            <person name="Zhou Y."/>
            <person name="Hua W."/>
            <person name="Sharpe A.G."/>
            <person name="Paterson A.H."/>
            <person name="Guan C."/>
            <person name="Wincker P."/>
        </authorList>
    </citation>
    <scope>NUCLEOTIDE SEQUENCE [LARGE SCALE GENOMIC DNA]</scope>
    <source>
        <strain evidence="2">cv. Darmor-bzh</strain>
    </source>
</reference>
<protein>
    <submittedName>
        <fullName evidence="1">BnaA06g02260D protein</fullName>
    </submittedName>
</protein>